<proteinExistence type="predicted"/>
<dbReference type="Proteomes" id="UP000053029">
    <property type="component" value="Unassembled WGS sequence"/>
</dbReference>
<evidence type="ECO:0000313" key="2">
    <source>
        <dbReference type="EMBL" id="KIW79848.1"/>
    </source>
</evidence>
<dbReference type="RefSeq" id="XP_013283656.1">
    <property type="nucleotide sequence ID" value="XM_013428202.1"/>
</dbReference>
<sequence>MSHQDIPQIDQFDINEEFLKELDQDFSYFDPCLPDFISDNLEQQCRSNLAFDSLDVPPLPTMEWIDYGAQQTDHMAQMGEDLTLQTQLTAANHDMTNEAPKAGGELETVVLRLQERTERLEKELENLQNEREEERERLCMEVEKNVKKLEDWNAELKQLVVNLVEELIGAGVITSR</sequence>
<dbReference type="HOGENOM" id="CLU_130509_0_0_1"/>
<dbReference type="GeneID" id="25305953"/>
<evidence type="ECO:0000256" key="1">
    <source>
        <dbReference type="SAM" id="Coils"/>
    </source>
</evidence>
<keyword evidence="3" id="KW-1185">Reference proteome</keyword>
<accession>A0A0D2GGC6</accession>
<evidence type="ECO:0000313" key="3">
    <source>
        <dbReference type="Proteomes" id="UP000053029"/>
    </source>
</evidence>
<name>A0A0D2GGC6_9EURO</name>
<organism evidence="2 3">
    <name type="scientific">Fonsecaea pedrosoi CBS 271.37</name>
    <dbReference type="NCBI Taxonomy" id="1442368"/>
    <lineage>
        <taxon>Eukaryota</taxon>
        <taxon>Fungi</taxon>
        <taxon>Dikarya</taxon>
        <taxon>Ascomycota</taxon>
        <taxon>Pezizomycotina</taxon>
        <taxon>Eurotiomycetes</taxon>
        <taxon>Chaetothyriomycetidae</taxon>
        <taxon>Chaetothyriales</taxon>
        <taxon>Herpotrichiellaceae</taxon>
        <taxon>Fonsecaea</taxon>
    </lineage>
</organism>
<dbReference type="OrthoDB" id="10424932at2759"/>
<protein>
    <submittedName>
        <fullName evidence="2">Unplaced genomic scaffold supercont1.4, whole genome shotgun sequence</fullName>
    </submittedName>
</protein>
<dbReference type="EMBL" id="KN846972">
    <property type="protein sequence ID" value="KIW79848.1"/>
    <property type="molecule type" value="Genomic_DNA"/>
</dbReference>
<dbReference type="VEuPathDB" id="FungiDB:Z517_06463"/>
<gene>
    <name evidence="2" type="ORF">Z517_06463</name>
</gene>
<dbReference type="AlphaFoldDB" id="A0A0D2GGC6"/>
<feature type="coiled-coil region" evidence="1">
    <location>
        <begin position="110"/>
        <end position="159"/>
    </location>
</feature>
<reference evidence="2 3" key="1">
    <citation type="submission" date="2015-01" db="EMBL/GenBank/DDBJ databases">
        <title>The Genome Sequence of Fonsecaea pedrosoi CBS 271.37.</title>
        <authorList>
            <consortium name="The Broad Institute Genomics Platform"/>
            <person name="Cuomo C."/>
            <person name="de Hoog S."/>
            <person name="Gorbushina A."/>
            <person name="Stielow B."/>
            <person name="Teixiera M."/>
            <person name="Abouelleil A."/>
            <person name="Chapman S.B."/>
            <person name="Priest M."/>
            <person name="Young S.K."/>
            <person name="Wortman J."/>
            <person name="Nusbaum C."/>
            <person name="Birren B."/>
        </authorList>
    </citation>
    <scope>NUCLEOTIDE SEQUENCE [LARGE SCALE GENOMIC DNA]</scope>
    <source>
        <strain evidence="2 3">CBS 271.37</strain>
    </source>
</reference>
<keyword evidence="1" id="KW-0175">Coiled coil</keyword>